<dbReference type="HOGENOM" id="CLU_2197530_0_0_1"/>
<feature type="chain" id="PRO_5003321144" evidence="2">
    <location>
        <begin position="21"/>
        <end position="108"/>
    </location>
</feature>
<evidence type="ECO:0000313" key="3">
    <source>
        <dbReference type="EMBL" id="EGG02461.1"/>
    </source>
</evidence>
<gene>
    <name evidence="3" type="ORF">MELLADRAFT_66250</name>
</gene>
<feature type="signal peptide" evidence="2">
    <location>
        <begin position="1"/>
        <end position="20"/>
    </location>
</feature>
<feature type="compositionally biased region" description="Pro residues" evidence="1">
    <location>
        <begin position="71"/>
        <end position="81"/>
    </location>
</feature>
<dbReference type="InParanoid" id="F4RYF6"/>
<accession>F4RYF6</accession>
<keyword evidence="2" id="KW-0732">Signal</keyword>
<evidence type="ECO:0000313" key="4">
    <source>
        <dbReference type="Proteomes" id="UP000001072"/>
    </source>
</evidence>
<organism evidence="4">
    <name type="scientific">Melampsora larici-populina (strain 98AG31 / pathotype 3-4-7)</name>
    <name type="common">Poplar leaf rust fungus</name>
    <dbReference type="NCBI Taxonomy" id="747676"/>
    <lineage>
        <taxon>Eukaryota</taxon>
        <taxon>Fungi</taxon>
        <taxon>Dikarya</taxon>
        <taxon>Basidiomycota</taxon>
        <taxon>Pucciniomycotina</taxon>
        <taxon>Pucciniomycetes</taxon>
        <taxon>Pucciniales</taxon>
        <taxon>Melampsoraceae</taxon>
        <taxon>Melampsora</taxon>
    </lineage>
</organism>
<dbReference type="GeneID" id="18930594"/>
<protein>
    <submittedName>
        <fullName evidence="3">Secreted protein</fullName>
    </submittedName>
</protein>
<dbReference type="Proteomes" id="UP000001072">
    <property type="component" value="Unassembled WGS sequence"/>
</dbReference>
<name>F4RYF6_MELLP</name>
<sequence length="108" mass="10567">MSRSITLVFFLALLVSMSIATPVASPQEMRTHGGAPLIAISVVQPTLPPPAASQASANPAPAQNGTGNAPPTQPATAPPPATSQGASQDQGTSPAAAAATAKNQTSNA</sequence>
<evidence type="ECO:0000256" key="2">
    <source>
        <dbReference type="SAM" id="SignalP"/>
    </source>
</evidence>
<evidence type="ECO:0000256" key="1">
    <source>
        <dbReference type="SAM" id="MobiDB-lite"/>
    </source>
</evidence>
<dbReference type="AlphaFoldDB" id="F4RYF6"/>
<dbReference type="KEGG" id="mlr:MELLADRAFT_66250"/>
<feature type="region of interest" description="Disordered" evidence="1">
    <location>
        <begin position="47"/>
        <end position="108"/>
    </location>
</feature>
<keyword evidence="4" id="KW-1185">Reference proteome</keyword>
<dbReference type="RefSeq" id="XP_007414150.1">
    <property type="nucleotide sequence ID" value="XM_007414088.1"/>
</dbReference>
<proteinExistence type="predicted"/>
<dbReference type="VEuPathDB" id="FungiDB:MELLADRAFT_66250"/>
<reference evidence="4" key="1">
    <citation type="journal article" date="2011" name="Proc. Natl. Acad. Sci. U.S.A.">
        <title>Obligate biotrophy features unraveled by the genomic analysis of rust fungi.</title>
        <authorList>
            <person name="Duplessis S."/>
            <person name="Cuomo C.A."/>
            <person name="Lin Y.-C."/>
            <person name="Aerts A."/>
            <person name="Tisserant E."/>
            <person name="Veneault-Fourrey C."/>
            <person name="Joly D.L."/>
            <person name="Hacquard S."/>
            <person name="Amselem J."/>
            <person name="Cantarel B.L."/>
            <person name="Chiu R."/>
            <person name="Coutinho P.M."/>
            <person name="Feau N."/>
            <person name="Field M."/>
            <person name="Frey P."/>
            <person name="Gelhaye E."/>
            <person name="Goldberg J."/>
            <person name="Grabherr M.G."/>
            <person name="Kodira C.D."/>
            <person name="Kohler A."/>
            <person name="Kuees U."/>
            <person name="Lindquist E.A."/>
            <person name="Lucas S.M."/>
            <person name="Mago R."/>
            <person name="Mauceli E."/>
            <person name="Morin E."/>
            <person name="Murat C."/>
            <person name="Pangilinan J.L."/>
            <person name="Park R."/>
            <person name="Pearson M."/>
            <person name="Quesneville H."/>
            <person name="Rouhier N."/>
            <person name="Sakthikumar S."/>
            <person name="Salamov A.A."/>
            <person name="Schmutz J."/>
            <person name="Selles B."/>
            <person name="Shapiro H."/>
            <person name="Tanguay P."/>
            <person name="Tuskan G.A."/>
            <person name="Henrissat B."/>
            <person name="Van de Peer Y."/>
            <person name="Rouze P."/>
            <person name="Ellis J.G."/>
            <person name="Dodds P.N."/>
            <person name="Schein J.E."/>
            <person name="Zhong S."/>
            <person name="Hamelin R.C."/>
            <person name="Grigoriev I.V."/>
            <person name="Szabo L.J."/>
            <person name="Martin F."/>
        </authorList>
    </citation>
    <scope>NUCLEOTIDE SEQUENCE [LARGE SCALE GENOMIC DNA]</scope>
    <source>
        <strain evidence="4">98AG31 / pathotype 3-4-7</strain>
    </source>
</reference>
<dbReference type="EMBL" id="GL883130">
    <property type="protein sequence ID" value="EGG02461.1"/>
    <property type="molecule type" value="Genomic_DNA"/>
</dbReference>
<feature type="compositionally biased region" description="Low complexity" evidence="1">
    <location>
        <begin position="52"/>
        <end position="70"/>
    </location>
</feature>